<feature type="transmembrane region" description="Helical" evidence="1">
    <location>
        <begin position="119"/>
        <end position="140"/>
    </location>
</feature>
<dbReference type="AlphaFoldDB" id="A0A6C0JN13"/>
<keyword evidence="1" id="KW-0472">Membrane</keyword>
<feature type="transmembrane region" description="Helical" evidence="1">
    <location>
        <begin position="6"/>
        <end position="24"/>
    </location>
</feature>
<keyword evidence="1" id="KW-1133">Transmembrane helix</keyword>
<keyword evidence="1" id="KW-0812">Transmembrane</keyword>
<protein>
    <submittedName>
        <fullName evidence="2">Uncharacterized protein</fullName>
    </submittedName>
</protein>
<organism evidence="2">
    <name type="scientific">viral metagenome</name>
    <dbReference type="NCBI Taxonomy" id="1070528"/>
    <lineage>
        <taxon>unclassified sequences</taxon>
        <taxon>metagenomes</taxon>
        <taxon>organismal metagenomes</taxon>
    </lineage>
</organism>
<name>A0A6C0JN13_9ZZZZ</name>
<accession>A0A6C0JN13</accession>
<feature type="transmembrane region" description="Helical" evidence="1">
    <location>
        <begin position="92"/>
        <end position="113"/>
    </location>
</feature>
<evidence type="ECO:0000256" key="1">
    <source>
        <dbReference type="SAM" id="Phobius"/>
    </source>
</evidence>
<evidence type="ECO:0000313" key="2">
    <source>
        <dbReference type="EMBL" id="QHU06753.1"/>
    </source>
</evidence>
<dbReference type="EMBL" id="MN740667">
    <property type="protein sequence ID" value="QHU06753.1"/>
    <property type="molecule type" value="Genomic_DNA"/>
</dbReference>
<reference evidence="2" key="1">
    <citation type="journal article" date="2020" name="Nature">
        <title>Giant virus diversity and host interactions through global metagenomics.</title>
        <authorList>
            <person name="Schulz F."/>
            <person name="Roux S."/>
            <person name="Paez-Espino D."/>
            <person name="Jungbluth S."/>
            <person name="Walsh D.A."/>
            <person name="Denef V.J."/>
            <person name="McMahon K.D."/>
            <person name="Konstantinidis K.T."/>
            <person name="Eloe-Fadrosh E.A."/>
            <person name="Kyrpides N.C."/>
            <person name="Woyke T."/>
        </authorList>
    </citation>
    <scope>NUCLEOTIDE SEQUENCE</scope>
    <source>
        <strain evidence="2">GVMAG-S-1038524-41</strain>
    </source>
</reference>
<sequence length="177" mass="20539">MSYSLFYTLLSTRLIAPPIIFYYVHPFYAMILDEVVIDGLIAPHHLFKPFVPTEMNTYRKPHYDLPLDAWGFLNGLQPIMCKKHKYSYVFKGYESFIISLFVLRMIGIVLLYVLKDMRILALFPNFFIGAYLAISGCSLYKITNKKTVTSVIVVSMLLAYIRELCLINANLRLKTLF</sequence>
<proteinExistence type="predicted"/>